<reference evidence="3 4" key="1">
    <citation type="journal article" date="2023" name="Commun. Biol.">
        <title>Reorganization of the ancestral sex-determining regions during the evolution of trioecy in Pleodorina starrii.</title>
        <authorList>
            <person name="Takahashi K."/>
            <person name="Suzuki S."/>
            <person name="Kawai-Toyooka H."/>
            <person name="Yamamoto K."/>
            <person name="Hamaji T."/>
            <person name="Ootsuki R."/>
            <person name="Yamaguchi H."/>
            <person name="Kawachi M."/>
            <person name="Higashiyama T."/>
            <person name="Nozaki H."/>
        </authorList>
    </citation>
    <scope>NUCLEOTIDE SEQUENCE [LARGE SCALE GENOMIC DNA]</scope>
    <source>
        <strain evidence="3 4">NIES-4479</strain>
    </source>
</reference>
<evidence type="ECO:0000313" key="4">
    <source>
        <dbReference type="Proteomes" id="UP001165080"/>
    </source>
</evidence>
<dbReference type="AlphaFoldDB" id="A0A9W6BQ70"/>
<evidence type="ECO:0000313" key="3">
    <source>
        <dbReference type="EMBL" id="GLC56123.1"/>
    </source>
</evidence>
<proteinExistence type="predicted"/>
<evidence type="ECO:0000256" key="1">
    <source>
        <dbReference type="SAM" id="Coils"/>
    </source>
</evidence>
<organism evidence="3 4">
    <name type="scientific">Pleodorina starrii</name>
    <dbReference type="NCBI Taxonomy" id="330485"/>
    <lineage>
        <taxon>Eukaryota</taxon>
        <taxon>Viridiplantae</taxon>
        <taxon>Chlorophyta</taxon>
        <taxon>core chlorophytes</taxon>
        <taxon>Chlorophyceae</taxon>
        <taxon>CS clade</taxon>
        <taxon>Chlamydomonadales</taxon>
        <taxon>Volvocaceae</taxon>
        <taxon>Pleodorina</taxon>
    </lineage>
</organism>
<protein>
    <submittedName>
        <fullName evidence="3">Uncharacterized protein</fullName>
    </submittedName>
</protein>
<feature type="region of interest" description="Disordered" evidence="2">
    <location>
        <begin position="810"/>
        <end position="875"/>
    </location>
</feature>
<feature type="coiled-coil region" evidence="1">
    <location>
        <begin position="196"/>
        <end position="230"/>
    </location>
</feature>
<feature type="compositionally biased region" description="Basic and acidic residues" evidence="2">
    <location>
        <begin position="430"/>
        <end position="440"/>
    </location>
</feature>
<evidence type="ECO:0000256" key="2">
    <source>
        <dbReference type="SAM" id="MobiDB-lite"/>
    </source>
</evidence>
<keyword evidence="4" id="KW-1185">Reference proteome</keyword>
<sequence>MQAPERDGRLALQKRCNGWVPELPRPRQCFRPVSCQHHNNIPGHPLWQLLVTENDLAALEAALLTGGAPLLHNLTSRAAHPIWQLGPQHPIWQWTQEDLEQMEAWQVALPHQGPAAEGRVSSGLQGCQLNNWAGPQRNDEELQGAALLPRQQQSRREEDDLEDGMEDGMEDEGMLMQALRQEPSEEDLARDGVARWQRQQREVLQLQARNQELERQLAAERHRNAVLEREVGEERHHTAELLRTEATLRCDDLPDLLGLQQQQQRQQQQLDPPPPGDQQPPLQHPATATAAELAVSKHGRTLPEVVKGQGDEPEYSDFAFTLESKRSEPGAGVAGAEAVTNAVADAIAGNAGVDADNSSTAAAVSTPTKPQWQLPLAADGGAASPGTPLQHPLAGGVRPQDSTIEREGDGPLLLSTNTVRSPAAAGGHPEQQRPHQREDVAQPAVTGCGTAGVTAATLASLQLELEGAREEARQARKAVEAAALEREGLLRNLKEAQERARDAWAEGAQTARFLIADLRHQLSDAKQQPAQHSRDQADAAAEEVRHLQARLAAAERRERDARAEMDAAVQENGRLRRQLGEAQLHNDAAAATTKPDDAATITAFPAAVPTAATTASTDSGGLSSLLGSVHAQICSLASRAATQALLNLEAIPERRRPARAAEPAAQAARASQVAVDAVAVVTRVASDEAGDEAWDEVERLRMELREARCTVAAMADQVARLQGSLEAAVTATADARSATDDSRRAALAGWAASQEALDLVRALPGEYDRLARLQEQLTAARRDVAAAQAVRSAAVAAAAAAAGVRLPSLGATDDDEEAASYTGSSTVSAGEAAASWEEVHHRPAGPTARPPSSAVRRQQIAAPSGVQPPAGHVQQNDTALAAAESAPYTHISVQAYRYGSARNATITAHFEVSA</sequence>
<feature type="region of interest" description="Disordered" evidence="2">
    <location>
        <begin position="377"/>
        <end position="441"/>
    </location>
</feature>
<keyword evidence="1" id="KW-0175">Coiled coil</keyword>
<feature type="compositionally biased region" description="Low complexity" evidence="2">
    <location>
        <begin position="260"/>
        <end position="270"/>
    </location>
</feature>
<dbReference type="Proteomes" id="UP001165080">
    <property type="component" value="Unassembled WGS sequence"/>
</dbReference>
<comment type="caution">
    <text evidence="3">The sequence shown here is derived from an EMBL/GenBank/DDBJ whole genome shotgun (WGS) entry which is preliminary data.</text>
</comment>
<feature type="coiled-coil region" evidence="1">
    <location>
        <begin position="458"/>
        <end position="499"/>
    </location>
</feature>
<gene>
    <name evidence="3" type="primary">PLEST003051</name>
    <name evidence="3" type="ORF">PLESTB_001066800</name>
</gene>
<accession>A0A9W6BQ70</accession>
<name>A0A9W6BQ70_9CHLO</name>
<feature type="region of interest" description="Disordered" evidence="2">
    <location>
        <begin position="145"/>
        <end position="167"/>
    </location>
</feature>
<feature type="region of interest" description="Disordered" evidence="2">
    <location>
        <begin position="260"/>
        <end position="285"/>
    </location>
</feature>
<feature type="coiled-coil region" evidence="1">
    <location>
        <begin position="530"/>
        <end position="578"/>
    </location>
</feature>
<dbReference type="EMBL" id="BRXU01000014">
    <property type="protein sequence ID" value="GLC56123.1"/>
    <property type="molecule type" value="Genomic_DNA"/>
</dbReference>